<accession>A0ABW3KWZ9</accession>
<organism evidence="2 3">
    <name type="scientific">Thalassobacillus hwangdonensis</name>
    <dbReference type="NCBI Taxonomy" id="546108"/>
    <lineage>
        <taxon>Bacteria</taxon>
        <taxon>Bacillati</taxon>
        <taxon>Bacillota</taxon>
        <taxon>Bacilli</taxon>
        <taxon>Bacillales</taxon>
        <taxon>Bacillaceae</taxon>
        <taxon>Thalassobacillus</taxon>
    </lineage>
</organism>
<feature type="transmembrane region" description="Helical" evidence="1">
    <location>
        <begin position="64"/>
        <end position="83"/>
    </location>
</feature>
<protein>
    <recommendedName>
        <fullName evidence="4">YesK-like protein</fullName>
    </recommendedName>
</protein>
<evidence type="ECO:0008006" key="4">
    <source>
        <dbReference type="Google" id="ProtNLM"/>
    </source>
</evidence>
<evidence type="ECO:0000256" key="1">
    <source>
        <dbReference type="SAM" id="Phobius"/>
    </source>
</evidence>
<dbReference type="EMBL" id="JBHTKL010000001">
    <property type="protein sequence ID" value="MFD1017809.1"/>
    <property type="molecule type" value="Genomic_DNA"/>
</dbReference>
<keyword evidence="3" id="KW-1185">Reference proteome</keyword>
<proteinExistence type="predicted"/>
<keyword evidence="1" id="KW-0812">Transmembrane</keyword>
<reference evidence="3" key="1">
    <citation type="journal article" date="2019" name="Int. J. Syst. Evol. Microbiol.">
        <title>The Global Catalogue of Microorganisms (GCM) 10K type strain sequencing project: providing services to taxonomists for standard genome sequencing and annotation.</title>
        <authorList>
            <consortium name="The Broad Institute Genomics Platform"/>
            <consortium name="The Broad Institute Genome Sequencing Center for Infectious Disease"/>
            <person name="Wu L."/>
            <person name="Ma J."/>
        </authorList>
    </citation>
    <scope>NUCLEOTIDE SEQUENCE [LARGE SCALE GENOMIC DNA]</scope>
    <source>
        <strain evidence="3">CCUG 56607</strain>
    </source>
</reference>
<sequence length="95" mass="10681">MWHMFLDHWIPIVIPIVFLSIGLYLTIAKDFNQTKVFMIIGPLIGLILGLNIAFAFGMSMLTRVIIIGAFIIFASIFTLPLVVRIGGRMENNDQS</sequence>
<keyword evidence="1" id="KW-1133">Transmembrane helix</keyword>
<name>A0ABW3KWZ9_9BACI</name>
<dbReference type="RefSeq" id="WP_386055831.1">
    <property type="nucleotide sequence ID" value="NZ_JBHTKL010000001.1"/>
</dbReference>
<evidence type="ECO:0000313" key="3">
    <source>
        <dbReference type="Proteomes" id="UP001596990"/>
    </source>
</evidence>
<gene>
    <name evidence="2" type="ORF">ACFQ2J_01245</name>
</gene>
<feature type="transmembrane region" description="Helical" evidence="1">
    <location>
        <begin position="37"/>
        <end position="58"/>
    </location>
</feature>
<comment type="caution">
    <text evidence="2">The sequence shown here is derived from an EMBL/GenBank/DDBJ whole genome shotgun (WGS) entry which is preliminary data.</text>
</comment>
<dbReference type="Proteomes" id="UP001596990">
    <property type="component" value="Unassembled WGS sequence"/>
</dbReference>
<evidence type="ECO:0000313" key="2">
    <source>
        <dbReference type="EMBL" id="MFD1017809.1"/>
    </source>
</evidence>
<feature type="transmembrane region" description="Helical" evidence="1">
    <location>
        <begin position="6"/>
        <end position="25"/>
    </location>
</feature>
<keyword evidence="1" id="KW-0472">Membrane</keyword>